<feature type="domain" description="Hint" evidence="3">
    <location>
        <begin position="1269"/>
        <end position="1364"/>
    </location>
</feature>
<keyword evidence="5" id="KW-1185">Reference proteome</keyword>
<dbReference type="SUPFAM" id="SSF51294">
    <property type="entry name" value="Hedgehog/intein (Hint) domain"/>
    <property type="match status" value="1"/>
</dbReference>
<feature type="compositionally biased region" description="Basic and acidic residues" evidence="1">
    <location>
        <begin position="1162"/>
        <end position="1178"/>
    </location>
</feature>
<evidence type="ECO:0000313" key="5">
    <source>
        <dbReference type="Proteomes" id="UP000660270"/>
    </source>
</evidence>
<feature type="compositionally biased region" description="Basic and acidic residues" evidence="1">
    <location>
        <begin position="140"/>
        <end position="157"/>
    </location>
</feature>
<organism evidence="4 5">
    <name type="scientific">Aphanizomenon flos-aquae FACHB-1249</name>
    <dbReference type="NCBI Taxonomy" id="2692889"/>
    <lineage>
        <taxon>Bacteria</taxon>
        <taxon>Bacillati</taxon>
        <taxon>Cyanobacteriota</taxon>
        <taxon>Cyanophyceae</taxon>
        <taxon>Nostocales</taxon>
        <taxon>Aphanizomenonaceae</taxon>
        <taxon>Aphanizomenon</taxon>
    </lineage>
</organism>
<dbReference type="InterPro" id="IPR006141">
    <property type="entry name" value="Intein_N"/>
</dbReference>
<protein>
    <submittedName>
        <fullName evidence="4">DUF4157 domain-containing protein</fullName>
    </submittedName>
</protein>
<dbReference type="RefSeq" id="WP_190651112.1">
    <property type="nucleotide sequence ID" value="NZ_JACJTM010000079.1"/>
</dbReference>
<feature type="compositionally biased region" description="Basic and acidic residues" evidence="1">
    <location>
        <begin position="213"/>
        <end position="223"/>
    </location>
</feature>
<feature type="compositionally biased region" description="Basic and acidic residues" evidence="1">
    <location>
        <begin position="193"/>
        <end position="206"/>
    </location>
</feature>
<dbReference type="InterPro" id="IPR003587">
    <property type="entry name" value="Hint_dom_N"/>
</dbReference>
<dbReference type="PROSITE" id="PS50817">
    <property type="entry name" value="INTEIN_N_TER"/>
    <property type="match status" value="1"/>
</dbReference>
<gene>
    <name evidence="4" type="ORF">H6G43_19775</name>
</gene>
<dbReference type="InterPro" id="IPR036844">
    <property type="entry name" value="Hint_dom_sf"/>
</dbReference>
<dbReference type="InterPro" id="IPR025295">
    <property type="entry name" value="eCIS_core_dom"/>
</dbReference>
<evidence type="ECO:0000256" key="1">
    <source>
        <dbReference type="SAM" id="MobiDB-lite"/>
    </source>
</evidence>
<feature type="region of interest" description="Disordered" evidence="1">
    <location>
        <begin position="84"/>
        <end position="279"/>
    </location>
</feature>
<feature type="region of interest" description="Disordered" evidence="1">
    <location>
        <begin position="1018"/>
        <end position="1084"/>
    </location>
</feature>
<comment type="caution">
    <text evidence="4">The sequence shown here is derived from an EMBL/GenBank/DDBJ whole genome shotgun (WGS) entry which is preliminary data.</text>
</comment>
<feature type="compositionally biased region" description="Low complexity" evidence="1">
    <location>
        <begin position="1023"/>
        <end position="1034"/>
    </location>
</feature>
<dbReference type="InterPro" id="IPR030934">
    <property type="entry name" value="Intein_C"/>
</dbReference>
<keyword evidence="2" id="KW-0472">Membrane</keyword>
<dbReference type="SMART" id="SM00306">
    <property type="entry name" value="HintN"/>
    <property type="match status" value="1"/>
</dbReference>
<sequence>SGVKVHTDGESDQLNKSLNSRAFATGQDIFFSQGAYNPGSRDGQELLAHELTHIVQQNGLGKSSAVSKKEESETEIQKACAECEKEKNQSLEEKDVIQRKEVDQTKSPQATLSTTSTTETSTSVTKTDSNSSNSSTSEKQPVEAENSQKGDEEEKKSASAASVAIPSQTPKTETQDAAASENSSASNPIAEKVQTKTGEEDVKLPKEAGATGEKAEKGQEEKSAPNTKLTEVPEAQALEQSVSNSQEVVPEVGSDPSTQQIATETAKAQGEAQTQQTELAATNAKVAQLASTGIDFGEPETEGDDASMVISPKGEAGGNHRPVLEQQRVNSSNQASAFLATAATKVQTITGLGENVPARVLAAAENAKATILTNVAQQKAAITAQMAQLRSQAQTEVQATLTQIQTQQQAANAGITQTTTTAKTKLEGEFTKANSTLAQKETSQAAKIEQLYQQALPKYKAAGEKIGNEAIALAENKAKGYEAKITGKDDSLLDGPLTDNRNKASAKAAREVGKQYKQGLVEEANKQGEKAQDGKAKDLEAVKQIANQSRQTLESQHQANLESLTSAEQTASSQIEQANTSLTQAAQKTLEATLQSLSQKEQSQLQTLTEYGQQQVTAIDGNAQKAIASLQQGINQAATSLQAALENFQAQSQGMGAPDPTALSASLAQASGQIDQAIAQVQAQLETHLGAGEQGLTQAGQNAVTSLNTISNGGIQEAQAVGTGLTTSVQQLSQSAGETFNKIQESHKTTVQTTTDTAIAGFTQVTQGIETAFNQTNQNLEQGINNSVTQLETGLRGALNKMSADIDKYAEEAAAQEQPRWKGILKILLVIAVIVVVALVAGPAVIGAVGAMAGALGASAAAAGVIGAVVGGAIVGAAAGAVTQMGNNLIDGKNLMEGVGQAALIGAIGGALGGAGNALGQHLAKEAFKQGAGMATQSLLKFGIETGFDTVGNILGDLVSGNPITFESVMTSTLQGIGMSLAMSKVGKIKAVEATQTKFSDIGAGFGTSVGNKIKTGFSGGIDTPTTTPHVDTPNVKQPEVEVKAPEAEIKAPATEVKAPEAEIKAPANNEPDTPNGRTTHADEPEVEPGIVAKEPTADGREIKVTKEGEVLRCTGSCEIVQDPKVDEISNPKRKAEEAVDVVDEAAAKKPKPDETTTETSPETKIETTKPESAKLTEDIGPSGKRWDDPTMTEAEFIRDYQNRYPKSSLSETDLKQYFQDGKRLNPETGRLAEPVRPIEPTGTRDNLPTQGEQYEAWQSYLNGDTSKIPCFPAGTLVKTSEGNKEIENLVIGELVFAYDFQAKLVVKKSITAVHKNWTQFIVVIETEQGKISSTTNHPYWVESENQWLKAVDIQEGMILRSINGDLLTVQSIITYESEESTYNFEVDQLHNYFVSSSGILVHNGDGNTSGFETTGTFPTDIYQVKDLKTGEVIYVGKTIQGSDTRFEHHITDPKSAVYDYINNPTSKGYIPPDHPLRQSPDFPKNLIDTMIESKPVRSGEWTRYETAVWEQHYINKNGGVGGGQLINRINAITPKKLVLYSKGHNPCII</sequence>
<feature type="transmembrane region" description="Helical" evidence="2">
    <location>
        <begin position="861"/>
        <end position="882"/>
    </location>
</feature>
<dbReference type="PROSITE" id="PS50818">
    <property type="entry name" value="INTEIN_C_TER"/>
    <property type="match status" value="1"/>
</dbReference>
<dbReference type="CDD" id="cd00081">
    <property type="entry name" value="Hint"/>
    <property type="match status" value="1"/>
</dbReference>
<feature type="compositionally biased region" description="Low complexity" evidence="1">
    <location>
        <begin position="177"/>
        <end position="187"/>
    </location>
</feature>
<feature type="compositionally biased region" description="Basic and acidic residues" evidence="1">
    <location>
        <begin position="1039"/>
        <end position="1050"/>
    </location>
</feature>
<feature type="compositionally biased region" description="Basic and acidic residues" evidence="1">
    <location>
        <begin position="84"/>
        <end position="104"/>
    </location>
</feature>
<feature type="region of interest" description="Disordered" evidence="1">
    <location>
        <begin position="1146"/>
        <end position="1190"/>
    </location>
</feature>
<feature type="region of interest" description="Disordered" evidence="1">
    <location>
        <begin position="492"/>
        <end position="511"/>
    </location>
</feature>
<evidence type="ECO:0000313" key="4">
    <source>
        <dbReference type="EMBL" id="MBD2687393.1"/>
    </source>
</evidence>
<name>A0ABR8IZ72_APHFL</name>
<evidence type="ECO:0000256" key="2">
    <source>
        <dbReference type="SAM" id="Phobius"/>
    </source>
</evidence>
<feature type="compositionally biased region" description="Polar residues" evidence="1">
    <location>
        <begin position="238"/>
        <end position="247"/>
    </location>
</feature>
<keyword evidence="2" id="KW-0812">Transmembrane</keyword>
<feature type="non-terminal residue" evidence="4">
    <location>
        <position position="1"/>
    </location>
</feature>
<evidence type="ECO:0000259" key="3">
    <source>
        <dbReference type="SMART" id="SM00306"/>
    </source>
</evidence>
<keyword evidence="2" id="KW-1133">Transmembrane helix</keyword>
<feature type="compositionally biased region" description="Basic and acidic residues" evidence="1">
    <location>
        <begin position="1146"/>
        <end position="1155"/>
    </location>
</feature>
<reference evidence="4 5" key="1">
    <citation type="journal article" date="2020" name="ISME J.">
        <title>Comparative genomics reveals insights into cyanobacterial evolution and habitat adaptation.</title>
        <authorList>
            <person name="Chen M.Y."/>
            <person name="Teng W.K."/>
            <person name="Zhao L."/>
            <person name="Hu C.X."/>
            <person name="Zhou Y.K."/>
            <person name="Han B.P."/>
            <person name="Song L.R."/>
            <person name="Shu W.S."/>
        </authorList>
    </citation>
    <scope>NUCLEOTIDE SEQUENCE [LARGE SCALE GENOMIC DNA]</scope>
    <source>
        <strain evidence="4 5">FACHB-1249</strain>
    </source>
</reference>
<dbReference type="EMBL" id="JACJTM010000079">
    <property type="protein sequence ID" value="MBD2687393.1"/>
    <property type="molecule type" value="Genomic_DNA"/>
</dbReference>
<dbReference type="Pfam" id="PF13699">
    <property type="entry name" value="eCIS_core"/>
    <property type="match status" value="1"/>
</dbReference>
<proteinExistence type="predicted"/>
<dbReference type="NCBIfam" id="TIGR01443">
    <property type="entry name" value="intein_Cterm"/>
    <property type="match status" value="1"/>
</dbReference>
<accession>A0ABR8IZ72</accession>
<dbReference type="Gene3D" id="2.170.16.10">
    <property type="entry name" value="Hedgehog/Intein (Hint) domain"/>
    <property type="match status" value="1"/>
</dbReference>
<feature type="transmembrane region" description="Helical" evidence="2">
    <location>
        <begin position="827"/>
        <end position="849"/>
    </location>
</feature>
<feature type="compositionally biased region" description="Low complexity" evidence="1">
    <location>
        <begin position="111"/>
        <end position="137"/>
    </location>
</feature>
<dbReference type="Proteomes" id="UP000660270">
    <property type="component" value="Unassembled WGS sequence"/>
</dbReference>
<dbReference type="Pfam" id="PF07591">
    <property type="entry name" value="PT-HINT"/>
    <property type="match status" value="1"/>
</dbReference>